<feature type="transmembrane region" description="Helical" evidence="20">
    <location>
        <begin position="129"/>
        <end position="148"/>
    </location>
</feature>
<comment type="catalytic activity">
    <reaction evidence="13">
        <text>L-alanyl-L-lysine(out) = L-alanyl-L-lysine(in)</text>
        <dbReference type="Rhea" id="RHEA:79415"/>
        <dbReference type="ChEBI" id="CHEBI:192470"/>
    </reaction>
</comment>
<evidence type="ECO:0000256" key="17">
    <source>
        <dbReference type="ARBA" id="ARBA00045709"/>
    </source>
</evidence>
<evidence type="ECO:0000256" key="19">
    <source>
        <dbReference type="SAM" id="MobiDB-lite"/>
    </source>
</evidence>
<evidence type="ECO:0000259" key="21">
    <source>
        <dbReference type="PROSITE" id="PS50850"/>
    </source>
</evidence>
<feature type="transmembrane region" description="Helical" evidence="20">
    <location>
        <begin position="372"/>
        <end position="394"/>
    </location>
</feature>
<feature type="region of interest" description="Disordered" evidence="19">
    <location>
        <begin position="1"/>
        <end position="51"/>
    </location>
</feature>
<dbReference type="PANTHER" id="PTHR23512">
    <property type="entry name" value="MAJOR FACILITATOR SUPERFAMILY DOMAIN-CONTAINING PROTEIN 1"/>
    <property type="match status" value="1"/>
</dbReference>
<comment type="catalytic activity">
    <reaction evidence="14">
        <text>L-lysyl-glycine(out) = L-lysyl-glycine(in)</text>
        <dbReference type="Rhea" id="RHEA:79407"/>
        <dbReference type="ChEBI" id="CHEBI:191202"/>
    </reaction>
</comment>
<comment type="function">
    <text evidence="17">Lysosomal dipeptide uniporter that selectively exports lysine, arginine or histidine-containing dipeptides with a net positive charge from the lysosome lumen into the cytosol. Could play a role in a specific type of protein O-glycosylation indirectly regulating macrophages migration and tissue invasion. Also essential for liver homeostasis.</text>
</comment>
<accession>A0A9W8A612</accession>
<name>A0A9W8A612_9FUNG</name>
<protein>
    <recommendedName>
        <fullName evidence="15">Lysosomal dipeptide transporter MFSD1</fullName>
    </recommendedName>
    <alternativeName>
        <fullName evidence="16">Major facilitator superfamily domain-containing protein 1</fullName>
    </alternativeName>
</protein>
<reference evidence="22" key="1">
    <citation type="submission" date="2022-07" db="EMBL/GenBank/DDBJ databases">
        <title>Phylogenomic reconstructions and comparative analyses of Kickxellomycotina fungi.</title>
        <authorList>
            <person name="Reynolds N.K."/>
            <person name="Stajich J.E."/>
            <person name="Barry K."/>
            <person name="Grigoriev I.V."/>
            <person name="Crous P."/>
            <person name="Smith M.E."/>
        </authorList>
    </citation>
    <scope>NUCLEOTIDE SEQUENCE</scope>
    <source>
        <strain evidence="22">NBRC 100468</strain>
    </source>
</reference>
<comment type="catalytic activity">
    <reaction evidence="2">
        <text>L-lysyl-L-alanine(out) = L-lysyl-L-alanine(in)</text>
        <dbReference type="Rhea" id="RHEA:79399"/>
        <dbReference type="ChEBI" id="CHEBI:229954"/>
    </reaction>
</comment>
<feature type="transmembrane region" description="Helical" evidence="20">
    <location>
        <begin position="224"/>
        <end position="246"/>
    </location>
</feature>
<evidence type="ECO:0000256" key="14">
    <source>
        <dbReference type="ARBA" id="ARBA00044924"/>
    </source>
</evidence>
<evidence type="ECO:0000256" key="7">
    <source>
        <dbReference type="ARBA" id="ARBA00044893"/>
    </source>
</evidence>
<keyword evidence="20" id="KW-0472">Membrane</keyword>
<dbReference type="OrthoDB" id="424834at2759"/>
<comment type="catalytic activity">
    <reaction evidence="12">
        <text>L-histidyl-L-alpha-amino acid(out) = L-histidyl-L-alpha-amino acid(in)</text>
        <dbReference type="Rhea" id="RHEA:79379"/>
        <dbReference type="ChEBI" id="CHEBI:229964"/>
    </reaction>
</comment>
<evidence type="ECO:0000256" key="5">
    <source>
        <dbReference type="ARBA" id="ARBA00044884"/>
    </source>
</evidence>
<dbReference type="GO" id="GO:0022857">
    <property type="term" value="F:transmembrane transporter activity"/>
    <property type="evidence" value="ECO:0007669"/>
    <property type="project" value="InterPro"/>
</dbReference>
<sequence length="535" mass="59493">MSAEEREFLRSHYTDSPNAYQALSPRASTSNSSGLHPGLGHRKSTDSSISDNPLNQRKWGYKALALICTLLISVGAHYSAHTLGSLKATIKEELGITNAQYGALQSTVSMVNTFLPLLGGIFIDTFGTATGSILATIFITIGNTIISISTHQRSFHTMVVGKILYGLGSGAIVTIQETILGHWFKGRSLSIALALQISSSRVASFLSMGTAVPIAHYFNFYGAAFWASTFVCAFSMAVNLLYVWLMRHIKEQMTTQELAKLKRKTSFSIRLMLFLPAAFWLIASESFILGSAWTSFLHINTELIKLRFGTDDRVAAWNASISQIMPIFLVPCLGYILDRFGHRPSWIIFAGLTFTLSILFVGFTHITPVVGMVIYSISLSIGPVALITSIPLIIPLSSLGTALGLYKSASNTGDTIVDILVGRLQDIGPKTLKESSNSYFYVMIFYIFWGCFSMGVGALLLVVDRNSWMGLLTSQSPERKQIQRELTEYRREQDPRRLINLPNWKQYLRWWNWTPLVVLGFLLIVSWVLFVKFLV</sequence>
<comment type="caution">
    <text evidence="22">The sequence shown here is derived from an EMBL/GenBank/DDBJ whole genome shotgun (WGS) entry which is preliminary data.</text>
</comment>
<feature type="domain" description="Major facilitator superfamily (MFS) profile" evidence="21">
    <location>
        <begin position="65"/>
        <end position="467"/>
    </location>
</feature>
<feature type="compositionally biased region" description="Polar residues" evidence="19">
    <location>
        <begin position="14"/>
        <end position="34"/>
    </location>
</feature>
<evidence type="ECO:0000256" key="9">
    <source>
        <dbReference type="ARBA" id="ARBA00044899"/>
    </source>
</evidence>
<feature type="transmembrane region" description="Helical" evidence="20">
    <location>
        <begin position="314"/>
        <end position="337"/>
    </location>
</feature>
<keyword evidence="23" id="KW-1185">Reference proteome</keyword>
<feature type="transmembrane region" description="Helical" evidence="20">
    <location>
        <begin position="510"/>
        <end position="531"/>
    </location>
</feature>
<feature type="compositionally biased region" description="Basic and acidic residues" evidence="19">
    <location>
        <begin position="1"/>
        <end position="13"/>
    </location>
</feature>
<dbReference type="Pfam" id="PF07690">
    <property type="entry name" value="MFS_1"/>
    <property type="match status" value="1"/>
</dbReference>
<dbReference type="EMBL" id="JANBPU010000052">
    <property type="protein sequence ID" value="KAJ1918158.1"/>
    <property type="molecule type" value="Genomic_DNA"/>
</dbReference>
<comment type="catalytic activity">
    <reaction evidence="5">
        <text>L-alpha-aminoacyl-L-histidine(out) = L-alpha-aminoacyl-L-histidine(in)</text>
        <dbReference type="Rhea" id="RHEA:79375"/>
        <dbReference type="ChEBI" id="CHEBI:229967"/>
    </reaction>
</comment>
<comment type="subcellular location">
    <subcellularLocation>
        <location evidence="1">Membrane</location>
        <topology evidence="1">Multi-pass membrane protein</topology>
    </subcellularLocation>
</comment>
<evidence type="ECO:0000256" key="3">
    <source>
        <dbReference type="ARBA" id="ARBA00044878"/>
    </source>
</evidence>
<evidence type="ECO:0000256" key="4">
    <source>
        <dbReference type="ARBA" id="ARBA00044881"/>
    </source>
</evidence>
<comment type="catalytic activity">
    <reaction evidence="7">
        <text>L-alpha-aminoacyl-L-lysine(out) = L-alpha-aminoacyl-L-lysine(in)</text>
        <dbReference type="Rhea" id="RHEA:79383"/>
        <dbReference type="ChEBI" id="CHEBI:229966"/>
    </reaction>
</comment>
<feature type="transmembrane region" description="Helical" evidence="20">
    <location>
        <begin position="267"/>
        <end position="294"/>
    </location>
</feature>
<evidence type="ECO:0000256" key="11">
    <source>
        <dbReference type="ARBA" id="ARBA00044903"/>
    </source>
</evidence>
<dbReference type="PANTHER" id="PTHR23512:SF12">
    <property type="entry name" value="TRANSPORTER, PUTATIVE (AFU_ORTHOLOGUE AFUA_4G00260)-RELATED"/>
    <property type="match status" value="1"/>
</dbReference>
<feature type="transmembrane region" description="Helical" evidence="20">
    <location>
        <begin position="59"/>
        <end position="80"/>
    </location>
</feature>
<comment type="catalytic activity">
    <reaction evidence="4">
        <text>L-alpha-aminoacyl-L-arginine(out) = L-alpha-aminoacyl-L-arginine(in)</text>
        <dbReference type="Rhea" id="RHEA:79367"/>
        <dbReference type="ChEBI" id="CHEBI:229968"/>
    </reaction>
</comment>
<evidence type="ECO:0000256" key="20">
    <source>
        <dbReference type="SAM" id="Phobius"/>
    </source>
</evidence>
<evidence type="ECO:0000256" key="10">
    <source>
        <dbReference type="ARBA" id="ARBA00044900"/>
    </source>
</evidence>
<evidence type="ECO:0000256" key="8">
    <source>
        <dbReference type="ARBA" id="ARBA00044898"/>
    </source>
</evidence>
<dbReference type="InterPro" id="IPR052187">
    <property type="entry name" value="MFSD1"/>
</dbReference>
<feature type="transmembrane region" description="Helical" evidence="20">
    <location>
        <begin position="346"/>
        <end position="366"/>
    </location>
</feature>
<evidence type="ECO:0000256" key="18">
    <source>
        <dbReference type="ARBA" id="ARBA00046376"/>
    </source>
</evidence>
<comment type="catalytic activity">
    <reaction evidence="9">
        <text>L-arginyl-L-alpha-amino acid(out) = L-arginyl-L-alpha-amino acid(in)</text>
        <dbReference type="Rhea" id="RHEA:79371"/>
        <dbReference type="ChEBI" id="CHEBI:84315"/>
    </reaction>
</comment>
<comment type="catalytic activity">
    <reaction evidence="8">
        <text>L-aspartyl-L-lysine(out) = L-aspartyl-L-lysine(in)</text>
        <dbReference type="Rhea" id="RHEA:79411"/>
        <dbReference type="ChEBI" id="CHEBI:229953"/>
    </reaction>
</comment>
<evidence type="ECO:0000256" key="15">
    <source>
        <dbReference type="ARBA" id="ARBA00044985"/>
    </source>
</evidence>
<comment type="catalytic activity">
    <reaction evidence="10">
        <text>L-lysyl-L-lysine(out) = L-lysyl-L-lysine(in)</text>
        <dbReference type="Rhea" id="RHEA:79403"/>
        <dbReference type="ChEBI" id="CHEBI:229956"/>
    </reaction>
</comment>
<dbReference type="SUPFAM" id="SSF103473">
    <property type="entry name" value="MFS general substrate transporter"/>
    <property type="match status" value="1"/>
</dbReference>
<organism evidence="22 23">
    <name type="scientific">Mycoemilia scoparia</name>
    <dbReference type="NCBI Taxonomy" id="417184"/>
    <lineage>
        <taxon>Eukaryota</taxon>
        <taxon>Fungi</taxon>
        <taxon>Fungi incertae sedis</taxon>
        <taxon>Zoopagomycota</taxon>
        <taxon>Kickxellomycotina</taxon>
        <taxon>Kickxellomycetes</taxon>
        <taxon>Kickxellales</taxon>
        <taxon>Kickxellaceae</taxon>
        <taxon>Mycoemilia</taxon>
    </lineage>
</organism>
<comment type="subunit">
    <text evidence="18">Homodimer. Interacts with lysosomal protein GLMP (via lumenal domain); the interaction starts while both proteins are still in the endoplasmic reticulum and is required for stabilization of MFSD1 in lysosomes but has no direct effect on its targeting to lysosomes or transporter activity.</text>
</comment>
<evidence type="ECO:0000256" key="2">
    <source>
        <dbReference type="ARBA" id="ARBA00044876"/>
    </source>
</evidence>
<dbReference type="InterPro" id="IPR011701">
    <property type="entry name" value="MFS"/>
</dbReference>
<evidence type="ECO:0000256" key="12">
    <source>
        <dbReference type="ARBA" id="ARBA00044912"/>
    </source>
</evidence>
<keyword evidence="20" id="KW-0812">Transmembrane</keyword>
<proteinExistence type="predicted"/>
<evidence type="ECO:0000256" key="1">
    <source>
        <dbReference type="ARBA" id="ARBA00004141"/>
    </source>
</evidence>
<feature type="transmembrane region" description="Helical" evidence="20">
    <location>
        <begin position="439"/>
        <end position="463"/>
    </location>
</feature>
<comment type="catalytic activity">
    <reaction evidence="3">
        <text>L-histidyl-glycine(out) = L-histidyl-glycine(in)</text>
        <dbReference type="Rhea" id="RHEA:79395"/>
        <dbReference type="ChEBI" id="CHEBI:229957"/>
    </reaction>
</comment>
<dbReference type="InterPro" id="IPR020846">
    <property type="entry name" value="MFS_dom"/>
</dbReference>
<evidence type="ECO:0000313" key="23">
    <source>
        <dbReference type="Proteomes" id="UP001150538"/>
    </source>
</evidence>
<dbReference type="PROSITE" id="PS50850">
    <property type="entry name" value="MFS"/>
    <property type="match status" value="1"/>
</dbReference>
<evidence type="ECO:0000313" key="22">
    <source>
        <dbReference type="EMBL" id="KAJ1918158.1"/>
    </source>
</evidence>
<comment type="catalytic activity">
    <reaction evidence="11">
        <text>L-arginyl-glycine(out) = L-arginyl-glycine(in)</text>
        <dbReference type="Rhea" id="RHEA:79391"/>
        <dbReference type="ChEBI" id="CHEBI:229955"/>
    </reaction>
</comment>
<dbReference type="Proteomes" id="UP001150538">
    <property type="component" value="Unassembled WGS sequence"/>
</dbReference>
<dbReference type="Gene3D" id="1.20.1250.20">
    <property type="entry name" value="MFS general substrate transporter like domains"/>
    <property type="match status" value="2"/>
</dbReference>
<evidence type="ECO:0000256" key="16">
    <source>
        <dbReference type="ARBA" id="ARBA00045018"/>
    </source>
</evidence>
<dbReference type="InterPro" id="IPR036259">
    <property type="entry name" value="MFS_trans_sf"/>
</dbReference>
<evidence type="ECO:0000256" key="13">
    <source>
        <dbReference type="ARBA" id="ARBA00044919"/>
    </source>
</evidence>
<dbReference type="GO" id="GO:0016020">
    <property type="term" value="C:membrane"/>
    <property type="evidence" value="ECO:0007669"/>
    <property type="project" value="UniProtKB-SubCell"/>
</dbReference>
<comment type="catalytic activity">
    <reaction evidence="6">
        <text>L-lysyl-L-alpha-amino acid(out) = L-lysyl-L-alpha-amino acid(in)</text>
        <dbReference type="Rhea" id="RHEA:79387"/>
        <dbReference type="ChEBI" id="CHEBI:229965"/>
    </reaction>
</comment>
<dbReference type="AlphaFoldDB" id="A0A9W8A612"/>
<evidence type="ECO:0000256" key="6">
    <source>
        <dbReference type="ARBA" id="ARBA00044891"/>
    </source>
</evidence>
<gene>
    <name evidence="22" type="ORF">H4219_002799</name>
</gene>
<keyword evidence="20" id="KW-1133">Transmembrane helix</keyword>